<name>A0A386HSH6_9BACT</name>
<evidence type="ECO:0000313" key="1">
    <source>
        <dbReference type="EMBL" id="AYD48907.1"/>
    </source>
</evidence>
<proteinExistence type="predicted"/>
<organism evidence="1 2">
    <name type="scientific">Arachidicoccus soli</name>
    <dbReference type="NCBI Taxonomy" id="2341117"/>
    <lineage>
        <taxon>Bacteria</taxon>
        <taxon>Pseudomonadati</taxon>
        <taxon>Bacteroidota</taxon>
        <taxon>Chitinophagia</taxon>
        <taxon>Chitinophagales</taxon>
        <taxon>Chitinophagaceae</taxon>
        <taxon>Arachidicoccus</taxon>
    </lineage>
</organism>
<dbReference type="EMBL" id="CP032489">
    <property type="protein sequence ID" value="AYD48907.1"/>
    <property type="molecule type" value="Genomic_DNA"/>
</dbReference>
<evidence type="ECO:0008006" key="3">
    <source>
        <dbReference type="Google" id="ProtNLM"/>
    </source>
</evidence>
<dbReference type="Proteomes" id="UP000266118">
    <property type="component" value="Chromosome"/>
</dbReference>
<sequence length="375" mass="45119">MLLSWLFFLFKRYKKQISFHITTKEFDTPYQPIVLALKPILRPILGYIKLRFIYDNGSFSKKIQLVEDEHANWFNRNLNGFYDWEITDIKEFRISSVVVYFEDFLQFFSLTVSLPTAERFYTPPQSQPLQNLEAKQRNTEIKNSRIDEIRKVEGDLFSYKKFESHDDLRRIVWKIYAKNKELVIRSPEILEPYASHLYLYVSFFSKFLNNHTEVINNAMLNFYKNKVWSIYRNLVLQNNDVRWASDQPEKSISFSVNPSKEEEIKHLIAVSEWQDNIDLLNFVQPQKAAIVVISSLTDIKQLKQLIAWHKNEINFLFVPISNQFKRQGIRSWITWFFLEQEKNKKAKNRMAWTFYPLRREILRNEKELRKILKSV</sequence>
<protein>
    <recommendedName>
        <fullName evidence="3">DUF58 domain-containing protein</fullName>
    </recommendedName>
</protein>
<dbReference type="AlphaFoldDB" id="A0A386HSH6"/>
<gene>
    <name evidence="1" type="ORF">D6B99_15595</name>
</gene>
<dbReference type="OrthoDB" id="621177at2"/>
<dbReference type="KEGG" id="ark:D6B99_15595"/>
<keyword evidence="2" id="KW-1185">Reference proteome</keyword>
<evidence type="ECO:0000313" key="2">
    <source>
        <dbReference type="Proteomes" id="UP000266118"/>
    </source>
</evidence>
<accession>A0A386HSH6</accession>
<reference evidence="1 2" key="1">
    <citation type="submission" date="2018-09" db="EMBL/GenBank/DDBJ databases">
        <title>Arachidicoccus sp. nov., a bacterium isolated from soil.</title>
        <authorList>
            <person name="Weon H.-Y."/>
            <person name="Kwon S.-W."/>
            <person name="Lee S.A."/>
        </authorList>
    </citation>
    <scope>NUCLEOTIDE SEQUENCE [LARGE SCALE GENOMIC DNA]</scope>
    <source>
        <strain evidence="1 2">KIS59-12</strain>
    </source>
</reference>